<gene>
    <name evidence="1" type="ORF">U8465_22165</name>
</gene>
<reference evidence="1" key="1">
    <citation type="submission" date="2023-12" db="EMBL/GenBank/DDBJ databases">
        <title>Diversity of Rhizobium in root nodule of phaseolus vulgaris.</title>
        <authorList>
            <person name="Wang H."/>
        </authorList>
    </citation>
    <scope>NUCLEOTIDE SEQUENCE</scope>
    <source>
        <strain evidence="1">MJ31</strain>
    </source>
</reference>
<name>A0ACC6N2W4_9HYPH</name>
<organism evidence="1 2">
    <name type="scientific">Rhizobium mulingense</name>
    <dbReference type="NCBI Taxonomy" id="3031128"/>
    <lineage>
        <taxon>Bacteria</taxon>
        <taxon>Pseudomonadati</taxon>
        <taxon>Pseudomonadota</taxon>
        <taxon>Alphaproteobacteria</taxon>
        <taxon>Hyphomicrobiales</taxon>
        <taxon>Rhizobiaceae</taxon>
        <taxon>Rhizobium/Agrobacterium group</taxon>
        <taxon>Rhizobium</taxon>
    </lineage>
</organism>
<sequence length="212" mass="22297">MSKQSFLELLMTLSGFLAYSGALAIAAIIPGPQIVAIIAQALHSGYRRAAWMTAGMVIGDVIYLSSALAGLAYIAATFTTLLIVIKWTGVVYLCWLAYRFWNAPNSLLPQHRSSTAGGVFASGILVTLGNPKSVLFYVSLLPTVVDVNGLSSTDIILLLAMTAVILAVAQYPFALAGARARMALTSPRAMSMMNRSAAFCMGGAAVAIATRS</sequence>
<evidence type="ECO:0000313" key="2">
    <source>
        <dbReference type="Proteomes" id="UP001304050"/>
    </source>
</evidence>
<dbReference type="Proteomes" id="UP001304050">
    <property type="component" value="Unassembled WGS sequence"/>
</dbReference>
<protein>
    <submittedName>
        <fullName evidence="1">LysE family translocator</fullName>
    </submittedName>
</protein>
<dbReference type="EMBL" id="JAYESG010000012">
    <property type="protein sequence ID" value="MEA3519780.1"/>
    <property type="molecule type" value="Genomic_DNA"/>
</dbReference>
<keyword evidence="2" id="KW-1185">Reference proteome</keyword>
<evidence type="ECO:0000313" key="1">
    <source>
        <dbReference type="EMBL" id="MEA3519780.1"/>
    </source>
</evidence>
<accession>A0ACC6N2W4</accession>
<comment type="caution">
    <text evidence="1">The sequence shown here is derived from an EMBL/GenBank/DDBJ whole genome shotgun (WGS) entry which is preliminary data.</text>
</comment>
<proteinExistence type="predicted"/>